<feature type="transmembrane region" description="Helical" evidence="2">
    <location>
        <begin position="131"/>
        <end position="154"/>
    </location>
</feature>
<protein>
    <submittedName>
        <fullName evidence="3">Uncharacterized protein</fullName>
    </submittedName>
</protein>
<organism evidence="3 4">
    <name type="scientific">Arctia plantaginis</name>
    <name type="common">Wood tiger moth</name>
    <name type="synonym">Phalaena plantaginis</name>
    <dbReference type="NCBI Taxonomy" id="874455"/>
    <lineage>
        <taxon>Eukaryota</taxon>
        <taxon>Metazoa</taxon>
        <taxon>Ecdysozoa</taxon>
        <taxon>Arthropoda</taxon>
        <taxon>Hexapoda</taxon>
        <taxon>Insecta</taxon>
        <taxon>Pterygota</taxon>
        <taxon>Neoptera</taxon>
        <taxon>Endopterygota</taxon>
        <taxon>Lepidoptera</taxon>
        <taxon>Glossata</taxon>
        <taxon>Ditrysia</taxon>
        <taxon>Noctuoidea</taxon>
        <taxon>Erebidae</taxon>
        <taxon>Arctiinae</taxon>
        <taxon>Arctia</taxon>
    </lineage>
</organism>
<accession>A0A8S0ZPP2</accession>
<gene>
    <name evidence="3" type="ORF">APLA_LOCUS6489</name>
</gene>
<feature type="compositionally biased region" description="Basic and acidic residues" evidence="1">
    <location>
        <begin position="23"/>
        <end position="46"/>
    </location>
</feature>
<evidence type="ECO:0000256" key="1">
    <source>
        <dbReference type="SAM" id="MobiDB-lite"/>
    </source>
</evidence>
<reference evidence="3 4" key="1">
    <citation type="submission" date="2020-04" db="EMBL/GenBank/DDBJ databases">
        <authorList>
            <person name="Wallbank WR R."/>
            <person name="Pardo Diaz C."/>
            <person name="Kozak K."/>
            <person name="Martin S."/>
            <person name="Jiggins C."/>
            <person name="Moest M."/>
            <person name="Warren A I."/>
            <person name="Byers J.R.P. K."/>
            <person name="Montejo-Kovacevich G."/>
            <person name="Yen C E."/>
        </authorList>
    </citation>
    <scope>NUCLEOTIDE SEQUENCE [LARGE SCALE GENOMIC DNA]</scope>
</reference>
<keyword evidence="4" id="KW-1185">Reference proteome</keyword>
<comment type="caution">
    <text evidence="3">The sequence shown here is derived from an EMBL/GenBank/DDBJ whole genome shotgun (WGS) entry which is preliminary data.</text>
</comment>
<evidence type="ECO:0000313" key="3">
    <source>
        <dbReference type="EMBL" id="CAB3236333.1"/>
    </source>
</evidence>
<keyword evidence="2" id="KW-1133">Transmembrane helix</keyword>
<feature type="compositionally biased region" description="Basic and acidic residues" evidence="1">
    <location>
        <begin position="1"/>
        <end position="16"/>
    </location>
</feature>
<dbReference type="EMBL" id="CADEBC010000486">
    <property type="protein sequence ID" value="CAB3236333.1"/>
    <property type="molecule type" value="Genomic_DNA"/>
</dbReference>
<keyword evidence="2" id="KW-0472">Membrane</keyword>
<dbReference type="AlphaFoldDB" id="A0A8S0ZPP2"/>
<evidence type="ECO:0000256" key="2">
    <source>
        <dbReference type="SAM" id="Phobius"/>
    </source>
</evidence>
<name>A0A8S0ZPP2_ARCPL</name>
<evidence type="ECO:0000313" key="4">
    <source>
        <dbReference type="Proteomes" id="UP000494106"/>
    </source>
</evidence>
<keyword evidence="2" id="KW-0812">Transmembrane</keyword>
<sequence>MGIDKNSHGKKSDKETQSPLLKIFKEIMMREDNDPEKKNLLLDQEKKRKQYSGPKTKVNRRSCESSSSEHRKRSPYKTLVAEQRLTEIPRESQHDPCQVEDPGCKPEPIKNEDDTCSCVSCALRRIVGSEYACIACLLILFSISIVAAFCLVYKNVPTATATTHKKFIHTTVSSAEKKLDIGDSERLKRKIDMINDNLMKNELREEEAFGKSHYNVISADPMDSPGSPENEFVPSFSDLVSECCFLFLRLKVVQYLS</sequence>
<dbReference type="OrthoDB" id="7461800at2759"/>
<dbReference type="Proteomes" id="UP000494106">
    <property type="component" value="Unassembled WGS sequence"/>
</dbReference>
<feature type="region of interest" description="Disordered" evidence="1">
    <location>
        <begin position="1"/>
        <end position="77"/>
    </location>
</feature>
<proteinExistence type="predicted"/>